<proteinExistence type="predicted"/>
<dbReference type="RefSeq" id="XP_040648206.1">
    <property type="nucleotide sequence ID" value="XM_040793351.1"/>
</dbReference>
<protein>
    <submittedName>
        <fullName evidence="2">Uncharacterized protein</fullName>
    </submittedName>
</protein>
<dbReference type="Proteomes" id="UP000070168">
    <property type="component" value="Unassembled WGS sequence"/>
</dbReference>
<dbReference type="EMBL" id="LHQR01000048">
    <property type="protein sequence ID" value="KXG49670.1"/>
    <property type="molecule type" value="Genomic_DNA"/>
</dbReference>
<keyword evidence="3" id="KW-1185">Reference proteome</keyword>
<gene>
    <name evidence="2" type="ORF">PGRI_056380</name>
</gene>
<comment type="caution">
    <text evidence="2">The sequence shown here is derived from an EMBL/GenBank/DDBJ whole genome shotgun (WGS) entry which is preliminary data.</text>
</comment>
<sequence>MSSIFAKVSQKTKIPFSEMFEGNFTPVENYGKGGHNYTIRYQTFKYWHEIFISVIVAEMTLQGLIQRSDGIEKKLAQPVSTAEDKSKVQEWEEELQCVQREIFIQQRKLYEGEAFLPHRPLKQMYDPLREN</sequence>
<evidence type="ECO:0000256" key="1">
    <source>
        <dbReference type="SAM" id="Coils"/>
    </source>
</evidence>
<keyword evidence="1" id="KW-0175">Coiled coil</keyword>
<organism evidence="2 3">
    <name type="scientific">Penicillium patulum</name>
    <name type="common">Penicillium griseofulvum</name>
    <dbReference type="NCBI Taxonomy" id="5078"/>
    <lineage>
        <taxon>Eukaryota</taxon>
        <taxon>Fungi</taxon>
        <taxon>Dikarya</taxon>
        <taxon>Ascomycota</taxon>
        <taxon>Pezizomycotina</taxon>
        <taxon>Eurotiomycetes</taxon>
        <taxon>Eurotiomycetidae</taxon>
        <taxon>Eurotiales</taxon>
        <taxon>Aspergillaceae</taxon>
        <taxon>Penicillium</taxon>
    </lineage>
</organism>
<dbReference type="OrthoDB" id="4366447at2759"/>
<dbReference type="AlphaFoldDB" id="A0A135LL86"/>
<feature type="coiled-coil region" evidence="1">
    <location>
        <begin position="81"/>
        <end position="108"/>
    </location>
</feature>
<evidence type="ECO:0000313" key="3">
    <source>
        <dbReference type="Proteomes" id="UP000070168"/>
    </source>
</evidence>
<reference evidence="2 3" key="1">
    <citation type="journal article" date="2016" name="BMC Genomics">
        <title>Genome sequencing and secondary metabolism of the postharvest pathogen Penicillium griseofulvum.</title>
        <authorList>
            <person name="Banani H."/>
            <person name="Marcet-Houben M."/>
            <person name="Ballester A.R."/>
            <person name="Abbruscato P."/>
            <person name="Gonzalez-Candelas L."/>
            <person name="Gabaldon T."/>
            <person name="Spadaro D."/>
        </authorList>
    </citation>
    <scope>NUCLEOTIDE SEQUENCE [LARGE SCALE GENOMIC DNA]</scope>
    <source>
        <strain evidence="2 3">PG3</strain>
    </source>
</reference>
<evidence type="ECO:0000313" key="2">
    <source>
        <dbReference type="EMBL" id="KXG49670.1"/>
    </source>
</evidence>
<dbReference type="GeneID" id="63708651"/>
<name>A0A135LL86_PENPA</name>
<accession>A0A135LL86</accession>